<dbReference type="RefSeq" id="WP_053432476.1">
    <property type="nucleotide sequence ID" value="NZ_CP040441.1"/>
</dbReference>
<sequence>MKKYLWFVGVFVVAFVALQLAAGLIMTMLYTPSFLLEGGTSLQSEVVFGEASLIPPVVLALLALGAAYFTTRLVAKKRLLNS</sequence>
<feature type="transmembrane region" description="Helical" evidence="1">
    <location>
        <begin position="47"/>
        <end position="69"/>
    </location>
</feature>
<evidence type="ECO:0000313" key="2">
    <source>
        <dbReference type="EMBL" id="KOO36249.1"/>
    </source>
</evidence>
<keyword evidence="1" id="KW-0472">Membrane</keyword>
<dbReference type="EMBL" id="LILD01000014">
    <property type="protein sequence ID" value="KOO36249.1"/>
    <property type="molecule type" value="Genomic_DNA"/>
</dbReference>
<reference evidence="2" key="1">
    <citation type="submission" date="2015-08" db="EMBL/GenBank/DDBJ databases">
        <title>Complete DNA Sequence of Pseudomonas syringae pv. actinidiae, the Causal Agent of Kiwifruit Canker Disease.</title>
        <authorList>
            <person name="Rikkerink E.H.A."/>
            <person name="Fineran P.C."/>
        </authorList>
    </citation>
    <scope>NUCLEOTIDE SEQUENCE</scope>
    <source>
        <strain evidence="2">DSM 13666</strain>
    </source>
</reference>
<dbReference type="PATRIC" id="fig|136160.3.peg.3748"/>
<protein>
    <submittedName>
        <fullName evidence="2">Uncharacterized protein</fullName>
    </submittedName>
</protein>
<organism evidence="2">
    <name type="scientific">Halalkalibacterium halodurans</name>
    <name type="common">Bacillus halodurans</name>
    <dbReference type="NCBI Taxonomy" id="86665"/>
    <lineage>
        <taxon>Bacteria</taxon>
        <taxon>Bacillati</taxon>
        <taxon>Bacillota</taxon>
        <taxon>Bacilli</taxon>
        <taxon>Bacillales</taxon>
        <taxon>Bacillaceae</taxon>
        <taxon>Halalkalibacterium (ex Joshi et al. 2022)</taxon>
    </lineage>
</organism>
<evidence type="ECO:0000256" key="1">
    <source>
        <dbReference type="SAM" id="Phobius"/>
    </source>
</evidence>
<keyword evidence="1" id="KW-1133">Transmembrane helix</keyword>
<accession>A0A0M0KBT0</accession>
<comment type="caution">
    <text evidence="2">The sequence shown here is derived from an EMBL/GenBank/DDBJ whole genome shotgun (WGS) entry which is preliminary data.</text>
</comment>
<keyword evidence="1" id="KW-0812">Transmembrane</keyword>
<name>A0A0M0KBT0_ALKHA</name>
<gene>
    <name evidence="2" type="ORF">AMD02_18875</name>
</gene>
<dbReference type="AlphaFoldDB" id="A0A0M0KBT0"/>
<dbReference type="GeneID" id="87596294"/>
<proteinExistence type="predicted"/>